<evidence type="ECO:0000313" key="1">
    <source>
        <dbReference type="EMBL" id="KAH7292057.1"/>
    </source>
</evidence>
<organism evidence="1 2">
    <name type="scientific">Ceratopteris richardii</name>
    <name type="common">Triangle waterfern</name>
    <dbReference type="NCBI Taxonomy" id="49495"/>
    <lineage>
        <taxon>Eukaryota</taxon>
        <taxon>Viridiplantae</taxon>
        <taxon>Streptophyta</taxon>
        <taxon>Embryophyta</taxon>
        <taxon>Tracheophyta</taxon>
        <taxon>Polypodiopsida</taxon>
        <taxon>Polypodiidae</taxon>
        <taxon>Polypodiales</taxon>
        <taxon>Pteridineae</taxon>
        <taxon>Pteridaceae</taxon>
        <taxon>Parkerioideae</taxon>
        <taxon>Ceratopteris</taxon>
    </lineage>
</organism>
<dbReference type="SUPFAM" id="SSF54427">
    <property type="entry name" value="NTF2-like"/>
    <property type="match status" value="1"/>
</dbReference>
<reference evidence="1" key="1">
    <citation type="submission" date="2021-08" db="EMBL/GenBank/DDBJ databases">
        <title>WGS assembly of Ceratopteris richardii.</title>
        <authorList>
            <person name="Marchant D.B."/>
            <person name="Chen G."/>
            <person name="Jenkins J."/>
            <person name="Shu S."/>
            <person name="Leebens-Mack J."/>
            <person name="Grimwood J."/>
            <person name="Schmutz J."/>
            <person name="Soltis P."/>
            <person name="Soltis D."/>
            <person name="Chen Z.-H."/>
        </authorList>
    </citation>
    <scope>NUCLEOTIDE SEQUENCE</scope>
    <source>
        <strain evidence="1">Whitten #5841</strain>
        <tissue evidence="1">Leaf</tissue>
    </source>
</reference>
<protein>
    <submittedName>
        <fullName evidence="1">Uncharacterized protein</fullName>
    </submittedName>
</protein>
<dbReference type="PANTHER" id="PTHR31094">
    <property type="entry name" value="RIKEN CDNA 2310061I04 GENE"/>
    <property type="match status" value="1"/>
</dbReference>
<dbReference type="AlphaFoldDB" id="A0A8T2R811"/>
<dbReference type="OrthoDB" id="44820at2759"/>
<dbReference type="Pfam" id="PF10184">
    <property type="entry name" value="DUF2358"/>
    <property type="match status" value="1"/>
</dbReference>
<proteinExistence type="predicted"/>
<name>A0A8T2R811_CERRI</name>
<evidence type="ECO:0000313" key="2">
    <source>
        <dbReference type="Proteomes" id="UP000825935"/>
    </source>
</evidence>
<dbReference type="PANTHER" id="PTHR31094:SF2">
    <property type="entry name" value="RIKEN CDNA 2310061I04 GENE"/>
    <property type="match status" value="1"/>
</dbReference>
<dbReference type="Proteomes" id="UP000825935">
    <property type="component" value="Chromosome 29"/>
</dbReference>
<dbReference type="InterPro" id="IPR032710">
    <property type="entry name" value="NTF2-like_dom_sf"/>
</dbReference>
<dbReference type="InterPro" id="IPR018790">
    <property type="entry name" value="DUF2358"/>
</dbReference>
<accession>A0A8T2R811</accession>
<keyword evidence="2" id="KW-1185">Reference proteome</keyword>
<sequence>MFAELSSVAITAGCPPSPRVNRRVSPAHLLIRTSASLRWQVDPSLHKLRLAHQFQPVYLFKIPTREDVTEHPGTCSIFPDTDRRNVQLISTLLSFARQYQQKQESSERDDFYANMGSAIRIIREETPCLFYKDLDYSIYRDDITFRDPRNTFIGIEKYKLIFWALRFHGQMFFKAIWVEVLRIWQPSDRIIVVRWTVRGKPRVPWEAQGLFEGTSEYKLDENGKIYEHKVNNVAPSNFAKLKSPALLSMIPSAPHPTPTLTYFRRTDPLPTLDMITCDVSIQEMPYSSLTGASCMEQETELLVSYLV</sequence>
<dbReference type="EMBL" id="CM035434">
    <property type="protein sequence ID" value="KAH7292057.1"/>
    <property type="molecule type" value="Genomic_DNA"/>
</dbReference>
<comment type="caution">
    <text evidence="1">The sequence shown here is derived from an EMBL/GenBank/DDBJ whole genome shotgun (WGS) entry which is preliminary data.</text>
</comment>
<gene>
    <name evidence="1" type="ORF">KP509_29G049700</name>
</gene>